<accession>A0A072UMJ6</accession>
<evidence type="ECO:0000256" key="2">
    <source>
        <dbReference type="SAM" id="SignalP"/>
    </source>
</evidence>
<keyword evidence="2" id="KW-0732">Signal</keyword>
<organism evidence="3 5">
    <name type="scientific">Medicago truncatula</name>
    <name type="common">Barrel medic</name>
    <name type="synonym">Medicago tribuloides</name>
    <dbReference type="NCBI Taxonomy" id="3880"/>
    <lineage>
        <taxon>Eukaryota</taxon>
        <taxon>Viridiplantae</taxon>
        <taxon>Streptophyta</taxon>
        <taxon>Embryophyta</taxon>
        <taxon>Tracheophyta</taxon>
        <taxon>Spermatophyta</taxon>
        <taxon>Magnoliopsida</taxon>
        <taxon>eudicotyledons</taxon>
        <taxon>Gunneridae</taxon>
        <taxon>Pentapetalae</taxon>
        <taxon>rosids</taxon>
        <taxon>fabids</taxon>
        <taxon>Fabales</taxon>
        <taxon>Fabaceae</taxon>
        <taxon>Papilionoideae</taxon>
        <taxon>50 kb inversion clade</taxon>
        <taxon>NPAAA clade</taxon>
        <taxon>Hologalegina</taxon>
        <taxon>IRL clade</taxon>
        <taxon>Trifolieae</taxon>
        <taxon>Medicago</taxon>
    </lineage>
</organism>
<keyword evidence="1" id="KW-0812">Transmembrane</keyword>
<dbReference type="PaxDb" id="3880-AES76742"/>
<reference evidence="4" key="3">
    <citation type="submission" date="2015-04" db="UniProtKB">
        <authorList>
            <consortium name="EnsemblPlants"/>
        </authorList>
    </citation>
    <scope>IDENTIFICATION</scope>
    <source>
        <strain evidence="4">cv. Jemalong A17</strain>
    </source>
</reference>
<evidence type="ECO:0000313" key="4">
    <source>
        <dbReference type="EnsemblPlants" id="KEH27090"/>
    </source>
</evidence>
<dbReference type="AlphaFoldDB" id="A0A072UMJ6"/>
<gene>
    <name evidence="3" type="ordered locus">MTR_6g086365</name>
</gene>
<reference evidence="3 5" key="2">
    <citation type="journal article" date="2014" name="BMC Genomics">
        <title>An improved genome release (version Mt4.0) for the model legume Medicago truncatula.</title>
        <authorList>
            <person name="Tang H."/>
            <person name="Krishnakumar V."/>
            <person name="Bidwell S."/>
            <person name="Rosen B."/>
            <person name="Chan A."/>
            <person name="Zhou S."/>
            <person name="Gentzbittel L."/>
            <person name="Childs K.L."/>
            <person name="Yandell M."/>
            <person name="Gundlach H."/>
            <person name="Mayer K.F."/>
            <person name="Schwartz D.C."/>
            <person name="Town C.D."/>
        </authorList>
    </citation>
    <scope>GENOME REANNOTATION</scope>
    <source>
        <strain evidence="3">A17</strain>
        <strain evidence="4 5">cv. Jemalong A17</strain>
    </source>
</reference>
<evidence type="ECO:0000256" key="1">
    <source>
        <dbReference type="SAM" id="Phobius"/>
    </source>
</evidence>
<feature type="signal peptide" evidence="2">
    <location>
        <begin position="1"/>
        <end position="25"/>
    </location>
</feature>
<dbReference type="Pfam" id="PF06376">
    <property type="entry name" value="AGP"/>
    <property type="match status" value="1"/>
</dbReference>
<dbReference type="EnsemblPlants" id="KEH27090">
    <property type="protein sequence ID" value="KEH27090"/>
    <property type="gene ID" value="MTR_6g086365"/>
</dbReference>
<dbReference type="EMBL" id="CM001222">
    <property type="protein sequence ID" value="KEH27090.1"/>
    <property type="molecule type" value="Genomic_DNA"/>
</dbReference>
<sequence>MRTMNIFIFPLLTILFMAISHMGHAQNFDISPAPTPTSDAQSLDQVIAYSLMVVALMGEYIMQIQLGTRVLHNLRKQNQWDSRKRNDI</sequence>
<reference evidence="3 5" key="1">
    <citation type="journal article" date="2011" name="Nature">
        <title>The Medicago genome provides insight into the evolution of rhizobial symbioses.</title>
        <authorList>
            <person name="Young N.D."/>
            <person name="Debelle F."/>
            <person name="Oldroyd G.E."/>
            <person name="Geurts R."/>
            <person name="Cannon S.B."/>
            <person name="Udvardi M.K."/>
            <person name="Benedito V.A."/>
            <person name="Mayer K.F."/>
            <person name="Gouzy J."/>
            <person name="Schoof H."/>
            <person name="Van de Peer Y."/>
            <person name="Proost S."/>
            <person name="Cook D.R."/>
            <person name="Meyers B.C."/>
            <person name="Spannagl M."/>
            <person name="Cheung F."/>
            <person name="De Mita S."/>
            <person name="Krishnakumar V."/>
            <person name="Gundlach H."/>
            <person name="Zhou S."/>
            <person name="Mudge J."/>
            <person name="Bharti A.K."/>
            <person name="Murray J.D."/>
            <person name="Naoumkina M.A."/>
            <person name="Rosen B."/>
            <person name="Silverstein K.A."/>
            <person name="Tang H."/>
            <person name="Rombauts S."/>
            <person name="Zhao P.X."/>
            <person name="Zhou P."/>
            <person name="Barbe V."/>
            <person name="Bardou P."/>
            <person name="Bechner M."/>
            <person name="Bellec A."/>
            <person name="Berger A."/>
            <person name="Berges H."/>
            <person name="Bidwell S."/>
            <person name="Bisseling T."/>
            <person name="Choisne N."/>
            <person name="Couloux A."/>
            <person name="Denny R."/>
            <person name="Deshpande S."/>
            <person name="Dai X."/>
            <person name="Doyle J.J."/>
            <person name="Dudez A.M."/>
            <person name="Farmer A.D."/>
            <person name="Fouteau S."/>
            <person name="Franken C."/>
            <person name="Gibelin C."/>
            <person name="Gish J."/>
            <person name="Goldstein S."/>
            <person name="Gonzalez A.J."/>
            <person name="Green P.J."/>
            <person name="Hallab A."/>
            <person name="Hartog M."/>
            <person name="Hua A."/>
            <person name="Humphray S.J."/>
            <person name="Jeong D.H."/>
            <person name="Jing Y."/>
            <person name="Jocker A."/>
            <person name="Kenton S.M."/>
            <person name="Kim D.J."/>
            <person name="Klee K."/>
            <person name="Lai H."/>
            <person name="Lang C."/>
            <person name="Lin S."/>
            <person name="Macmil S.L."/>
            <person name="Magdelenat G."/>
            <person name="Matthews L."/>
            <person name="McCorrison J."/>
            <person name="Monaghan E.L."/>
            <person name="Mun J.H."/>
            <person name="Najar F.Z."/>
            <person name="Nicholson C."/>
            <person name="Noirot C."/>
            <person name="O'Bleness M."/>
            <person name="Paule C.R."/>
            <person name="Poulain J."/>
            <person name="Prion F."/>
            <person name="Qin B."/>
            <person name="Qu C."/>
            <person name="Retzel E.F."/>
            <person name="Riddle C."/>
            <person name="Sallet E."/>
            <person name="Samain S."/>
            <person name="Samson N."/>
            <person name="Sanders I."/>
            <person name="Saurat O."/>
            <person name="Scarpelli C."/>
            <person name="Schiex T."/>
            <person name="Segurens B."/>
            <person name="Severin A.J."/>
            <person name="Sherrier D.J."/>
            <person name="Shi R."/>
            <person name="Sims S."/>
            <person name="Singer S.R."/>
            <person name="Sinharoy S."/>
            <person name="Sterck L."/>
            <person name="Viollet A."/>
            <person name="Wang B.B."/>
            <person name="Wang K."/>
            <person name="Wang M."/>
            <person name="Wang X."/>
            <person name="Warfsmann J."/>
            <person name="Weissenbach J."/>
            <person name="White D.D."/>
            <person name="White J.D."/>
            <person name="Wiley G.B."/>
            <person name="Wincker P."/>
            <person name="Xing Y."/>
            <person name="Yang L."/>
            <person name="Yao Z."/>
            <person name="Ying F."/>
            <person name="Zhai J."/>
            <person name="Zhou L."/>
            <person name="Zuber A."/>
            <person name="Denarie J."/>
            <person name="Dixon R.A."/>
            <person name="May G.D."/>
            <person name="Schwartz D.C."/>
            <person name="Rogers J."/>
            <person name="Quetier F."/>
            <person name="Town C.D."/>
            <person name="Roe B.A."/>
        </authorList>
    </citation>
    <scope>NUCLEOTIDE SEQUENCE [LARGE SCALE GENOMIC DNA]</scope>
    <source>
        <strain evidence="3">A17</strain>
        <strain evidence="4 5">cv. Jemalong A17</strain>
    </source>
</reference>
<dbReference type="eggNOG" id="ENOG502S7TI">
    <property type="taxonomic scope" value="Eukaryota"/>
</dbReference>
<protein>
    <submittedName>
        <fullName evidence="3">Arabinogalactan protein</fullName>
    </submittedName>
</protein>
<feature type="chain" id="PRO_5014499840" evidence="2">
    <location>
        <begin position="26"/>
        <end position="88"/>
    </location>
</feature>
<keyword evidence="5" id="KW-1185">Reference proteome</keyword>
<feature type="transmembrane region" description="Helical" evidence="1">
    <location>
        <begin position="49"/>
        <end position="67"/>
    </location>
</feature>
<dbReference type="HOGENOM" id="CLU_187330_1_0_1"/>
<evidence type="ECO:0000313" key="3">
    <source>
        <dbReference type="EMBL" id="KEH27090.1"/>
    </source>
</evidence>
<name>A0A072UMJ6_MEDTR</name>
<dbReference type="InterPro" id="IPR009424">
    <property type="entry name" value="AGP16/20/22/41"/>
</dbReference>
<dbReference type="Proteomes" id="UP000002051">
    <property type="component" value="Chromosome 6"/>
</dbReference>
<keyword evidence="1" id="KW-0472">Membrane</keyword>
<evidence type="ECO:0000313" key="5">
    <source>
        <dbReference type="Proteomes" id="UP000002051"/>
    </source>
</evidence>
<proteinExistence type="predicted"/>
<keyword evidence="1" id="KW-1133">Transmembrane helix</keyword>
<dbReference type="PANTHER" id="PTHR33374">
    <property type="entry name" value="ARABINOGALACTAN PROTEIN 20"/>
    <property type="match status" value="1"/>
</dbReference>